<feature type="region of interest" description="Disordered" evidence="1">
    <location>
        <begin position="62"/>
        <end position="81"/>
    </location>
</feature>
<name>A0A4Q4TGZ0_9PEZI</name>
<reference evidence="2 3" key="1">
    <citation type="submission" date="2018-06" db="EMBL/GenBank/DDBJ databases">
        <title>Complete Genomes of Monosporascus.</title>
        <authorList>
            <person name="Robinson A.J."/>
            <person name="Natvig D.O."/>
        </authorList>
    </citation>
    <scope>NUCLEOTIDE SEQUENCE [LARGE SCALE GENOMIC DNA]</scope>
    <source>
        <strain evidence="2 3">CBS 110550</strain>
    </source>
</reference>
<proteinExistence type="predicted"/>
<dbReference type="InterPro" id="IPR011051">
    <property type="entry name" value="RmlC_Cupin_sf"/>
</dbReference>
<sequence>MDHPRMLALKASKPPIHFHSRQEEYFRVLEGRLGLELEGKEMVPEPDVGEFCIPRWHSHRIFPPPDDDGPGGLGPNRTRVLVPGSSARTISTGKAPDMIQLMCMWDSGDSYTNGSLLSVRSDNPTFQLRHISPTLITS</sequence>
<keyword evidence="3" id="KW-1185">Reference proteome</keyword>
<dbReference type="EMBL" id="QJNU01000141">
    <property type="protein sequence ID" value="RYP06151.1"/>
    <property type="molecule type" value="Genomic_DNA"/>
</dbReference>
<dbReference type="InterPro" id="IPR014710">
    <property type="entry name" value="RmlC-like_jellyroll"/>
</dbReference>
<dbReference type="CDD" id="cd02208">
    <property type="entry name" value="cupin_RmlC-like"/>
    <property type="match status" value="1"/>
</dbReference>
<accession>A0A4Q4TGZ0</accession>
<dbReference type="Proteomes" id="UP000293360">
    <property type="component" value="Unassembled WGS sequence"/>
</dbReference>
<evidence type="ECO:0000256" key="1">
    <source>
        <dbReference type="SAM" id="MobiDB-lite"/>
    </source>
</evidence>
<dbReference type="SUPFAM" id="SSF51182">
    <property type="entry name" value="RmlC-like cupins"/>
    <property type="match status" value="1"/>
</dbReference>
<evidence type="ECO:0000313" key="3">
    <source>
        <dbReference type="Proteomes" id="UP000293360"/>
    </source>
</evidence>
<organism evidence="2 3">
    <name type="scientific">Monosporascus ibericus</name>
    <dbReference type="NCBI Taxonomy" id="155417"/>
    <lineage>
        <taxon>Eukaryota</taxon>
        <taxon>Fungi</taxon>
        <taxon>Dikarya</taxon>
        <taxon>Ascomycota</taxon>
        <taxon>Pezizomycotina</taxon>
        <taxon>Sordariomycetes</taxon>
        <taxon>Xylariomycetidae</taxon>
        <taxon>Xylariales</taxon>
        <taxon>Xylariales incertae sedis</taxon>
        <taxon>Monosporascus</taxon>
    </lineage>
</organism>
<evidence type="ECO:0000313" key="2">
    <source>
        <dbReference type="EMBL" id="RYP06151.1"/>
    </source>
</evidence>
<dbReference type="OrthoDB" id="9976870at2759"/>
<comment type="caution">
    <text evidence="2">The sequence shown here is derived from an EMBL/GenBank/DDBJ whole genome shotgun (WGS) entry which is preliminary data.</text>
</comment>
<dbReference type="Gene3D" id="2.60.120.10">
    <property type="entry name" value="Jelly Rolls"/>
    <property type="match status" value="1"/>
</dbReference>
<dbReference type="STRING" id="155417.A0A4Q4TGZ0"/>
<protein>
    <submittedName>
        <fullName evidence="2">Uncharacterized protein</fullName>
    </submittedName>
</protein>
<gene>
    <name evidence="2" type="ORF">DL764_003327</name>
</gene>
<dbReference type="AlphaFoldDB" id="A0A4Q4TGZ0"/>